<name>A0ACB8E572_9SAUR</name>
<keyword evidence="2" id="KW-1185">Reference proteome</keyword>
<protein>
    <submittedName>
        <fullName evidence="1">Uncharacterized protein</fullName>
    </submittedName>
</protein>
<comment type="caution">
    <text evidence="1">The sequence shown here is derived from an EMBL/GenBank/DDBJ whole genome shotgun (WGS) entry which is preliminary data.</text>
</comment>
<dbReference type="Proteomes" id="UP000827872">
    <property type="component" value="Linkage Group LG17"/>
</dbReference>
<sequence length="816" mass="88343">MGRNPPSKFSCPTEIVRSCTKSQHLGRFSHQVSLSAPLQTLGCGSVAQSVLSGGALGGAHTAAVGFAMAVTIAIYVSGGVSGGHINPAVSFAMCIAGKMPWAKFPVYVFMQFLGAFFGAATVYGINYDALMTYTGGNFTVTGPTRTAHIFATYPEEYLSITNGFADQVISTAFLLLGVFAIFDSDNLGVPKGLEPIAVGLLIILLTSAMSMNCGCAMNPARDLSPRLFTFLAGWGPEVFTAGNHWWWVPIVAPMVGGGFGTAVYLLFIELHHSRPKPPQSIANHDKYELTSIVRKPKALLWLPTWLFVGRFPGEEGQGCQGACHTHTPGQSRARKDSPGVSGGILSCYYSADFLGKMASSPPVPSSVQDQPGTQRGSPQTEIQSLLKAGITLFHDNQDPRALAAFKKAFLLSSRLPEPHVQAKCLFNLGAAYIASGKPKKGLKCTWKARKMGAMEEDGDFSFNIAAAYDNLREYAKAAKFYEKAVCEYETRKTPNVADALVKLAYCLASTGDSASAAESFRLAGWAYQEVQQPEDAAMAMREAANYFLRSPKYHPEDVLQALHACSQLCAGIADLELLGKLHNHLGLHYAELKHFGQAKVHFAKALRLCRGENFAIRKRAVLLQNLGAVHNATEEFQWALKYHREAADAYRALGETASQAQCLYNLANAYSQLGDYHDARLHYQQALKAFGEAGDLYGEAQGCEGLGTVHLCLGDSDQATGYYKQALTLFGKSKEASDIPRERILQKLADAANYGEAAQGRRSPTGRIVDSGAADEAGSLQQRFVCCKRPNQMPPETTCRDLFAAKRRNPEGEQQS</sequence>
<organism evidence="1 2">
    <name type="scientific">Sphaerodactylus townsendi</name>
    <dbReference type="NCBI Taxonomy" id="933632"/>
    <lineage>
        <taxon>Eukaryota</taxon>
        <taxon>Metazoa</taxon>
        <taxon>Chordata</taxon>
        <taxon>Craniata</taxon>
        <taxon>Vertebrata</taxon>
        <taxon>Euteleostomi</taxon>
        <taxon>Lepidosauria</taxon>
        <taxon>Squamata</taxon>
        <taxon>Bifurcata</taxon>
        <taxon>Gekkota</taxon>
        <taxon>Sphaerodactylidae</taxon>
        <taxon>Sphaerodactylus</taxon>
    </lineage>
</organism>
<evidence type="ECO:0000313" key="1">
    <source>
        <dbReference type="EMBL" id="KAH7987359.1"/>
    </source>
</evidence>
<proteinExistence type="predicted"/>
<gene>
    <name evidence="1" type="ORF">K3G42_003794</name>
</gene>
<reference evidence="1" key="1">
    <citation type="submission" date="2021-08" db="EMBL/GenBank/DDBJ databases">
        <title>The first chromosome-level gecko genome reveals the dynamic sex chromosomes of Neotropical dwarf geckos (Sphaerodactylidae: Sphaerodactylus).</title>
        <authorList>
            <person name="Pinto B.J."/>
            <person name="Keating S.E."/>
            <person name="Gamble T."/>
        </authorList>
    </citation>
    <scope>NUCLEOTIDE SEQUENCE</scope>
    <source>
        <strain evidence="1">TG3544</strain>
    </source>
</reference>
<dbReference type="EMBL" id="CM037630">
    <property type="protein sequence ID" value="KAH7987359.1"/>
    <property type="molecule type" value="Genomic_DNA"/>
</dbReference>
<evidence type="ECO:0000313" key="2">
    <source>
        <dbReference type="Proteomes" id="UP000827872"/>
    </source>
</evidence>
<accession>A0ACB8E572</accession>